<name>A0A1H5Y8L7_9PROT</name>
<evidence type="ECO:0000313" key="3">
    <source>
        <dbReference type="Proteomes" id="UP000236753"/>
    </source>
</evidence>
<gene>
    <name evidence="2" type="ORF">SAMN05216334_1428</name>
</gene>
<dbReference type="EMBL" id="FNUX01000042">
    <property type="protein sequence ID" value="SEG20419.1"/>
    <property type="molecule type" value="Genomic_DNA"/>
</dbReference>
<accession>A0A1H5Y8L7</accession>
<sequence>MLRNSKLSDYFIKKIIQCFCIDIPARKAALLLGKNRNTINRWYGIFRQVIYRHQTALKDKLLGRVEVDESYFGAKRHRGYHGKLKRGCGTLKQPVFGVFERDGRVYTEIVPDCKRLTLQAV</sequence>
<dbReference type="Proteomes" id="UP000236753">
    <property type="component" value="Unassembled WGS sequence"/>
</dbReference>
<protein>
    <submittedName>
        <fullName evidence="2">ISXO2-like transposase domain-containing protein</fullName>
    </submittedName>
</protein>
<organism evidence="2 3">
    <name type="scientific">Nitrosomonas ureae</name>
    <dbReference type="NCBI Taxonomy" id="44577"/>
    <lineage>
        <taxon>Bacteria</taxon>
        <taxon>Pseudomonadati</taxon>
        <taxon>Pseudomonadota</taxon>
        <taxon>Betaproteobacteria</taxon>
        <taxon>Nitrosomonadales</taxon>
        <taxon>Nitrosomonadaceae</taxon>
        <taxon>Nitrosomonas</taxon>
    </lineage>
</organism>
<reference evidence="2 3" key="1">
    <citation type="submission" date="2016-10" db="EMBL/GenBank/DDBJ databases">
        <authorList>
            <person name="de Groot N.N."/>
        </authorList>
    </citation>
    <scope>NUCLEOTIDE SEQUENCE [LARGE SCALE GENOMIC DNA]</scope>
    <source>
        <strain evidence="2 3">Nm13</strain>
    </source>
</reference>
<dbReference type="Pfam" id="PF12762">
    <property type="entry name" value="DDE_Tnp_IS1595"/>
    <property type="match status" value="1"/>
</dbReference>
<proteinExistence type="predicted"/>
<evidence type="ECO:0000259" key="1">
    <source>
        <dbReference type="Pfam" id="PF12762"/>
    </source>
</evidence>
<feature type="domain" description="ISXO2-like transposase" evidence="1">
    <location>
        <begin position="60"/>
        <end position="119"/>
    </location>
</feature>
<dbReference type="AlphaFoldDB" id="A0A1H5Y8L7"/>
<dbReference type="InterPro" id="IPR024445">
    <property type="entry name" value="Tnp_ISXO2-like"/>
</dbReference>
<evidence type="ECO:0000313" key="2">
    <source>
        <dbReference type="EMBL" id="SEG20419.1"/>
    </source>
</evidence>